<proteinExistence type="predicted"/>
<feature type="compositionally biased region" description="Pro residues" evidence="1">
    <location>
        <begin position="671"/>
        <end position="680"/>
    </location>
</feature>
<feature type="region of interest" description="Disordered" evidence="1">
    <location>
        <begin position="560"/>
        <end position="680"/>
    </location>
</feature>
<feature type="region of interest" description="Disordered" evidence="1">
    <location>
        <begin position="48"/>
        <end position="68"/>
    </location>
</feature>
<dbReference type="Proteomes" id="UP001642405">
    <property type="component" value="Unassembled WGS sequence"/>
</dbReference>
<gene>
    <name evidence="2" type="ORF">SCUCBS95973_004783</name>
</gene>
<evidence type="ECO:0000313" key="3">
    <source>
        <dbReference type="Proteomes" id="UP001642405"/>
    </source>
</evidence>
<accession>A0ABP0BT64</accession>
<name>A0ABP0BT64_9PEZI</name>
<reference evidence="2 3" key="1">
    <citation type="submission" date="2024-01" db="EMBL/GenBank/DDBJ databases">
        <authorList>
            <person name="Allen C."/>
            <person name="Tagirdzhanova G."/>
        </authorList>
    </citation>
    <scope>NUCLEOTIDE SEQUENCE [LARGE SCALE GENOMIC DNA]</scope>
</reference>
<evidence type="ECO:0000313" key="2">
    <source>
        <dbReference type="EMBL" id="CAK7222261.1"/>
    </source>
</evidence>
<sequence length="680" mass="71211">MADAPPPPNNPGGSNWLLLQQVTPSTNDGTVCPSELTLEGLIHMEMLQDSPGEDTGPDQPTNSDLHPLAGYYSENSQVPGYVSQQQQMTDVPHPSDYIDMQNSPYRGAFGPNSTFEEAANPQPRRQAMPQNTGANIQQIHGQGVHGQSIHAGAIHASAFHASAFHTGANGNPFFPMANSNQWTGTNHSTPAATANPYMMAPQVTGSTFGASPAPWTNMPIGHGPRTSLTGFMAQQTLALPNAQTAMTMGYPAPAPAPTSVPASAQMMPYHQPTMTPAHFNAGNTAMHNTMLGQPSFASLFPPVQQSANMFSSMHAPAPASMQAAPPTSMSFASVPSMDMFSPAAWTPSPTTSALAMPTALAVTAAGTQFPNMLGGNFLSTGPGWPANPSNMPYVNMFGNDGLLFPDDQLSSFINSTPIPNMFPGVPAAPSNMPLVTAIAPPSVPFATALFTHAPSGFTNMHTTAATTNAMMATAYAPVPTPAPAPTPSAAAQLNPMTNVNVMMQQGHWQAGPATVNNSTSSRGARGPQLVAYEYDFVDESRKRTNQAPAYEYNFDGAEDELEKDVKSSPSSPSLWSQKQLNSRKKLKMAEEPGAEDAQEETAAVNAAGAQLATSSTGMLGGVGAGNKPIAKSQRTGKGRKNGSSSQSGSSSSQSGSSSSQKQQKPQKQEPNPYPVAPHLH</sequence>
<keyword evidence="3" id="KW-1185">Reference proteome</keyword>
<dbReference type="EMBL" id="CAWUHB010000024">
    <property type="protein sequence ID" value="CAK7222261.1"/>
    <property type="molecule type" value="Genomic_DNA"/>
</dbReference>
<evidence type="ECO:0000256" key="1">
    <source>
        <dbReference type="SAM" id="MobiDB-lite"/>
    </source>
</evidence>
<comment type="caution">
    <text evidence="2">The sequence shown here is derived from an EMBL/GenBank/DDBJ whole genome shotgun (WGS) entry which is preliminary data.</text>
</comment>
<feature type="compositionally biased region" description="Low complexity" evidence="1">
    <location>
        <begin position="642"/>
        <end position="665"/>
    </location>
</feature>
<organism evidence="2 3">
    <name type="scientific">Sporothrix curviconia</name>
    <dbReference type="NCBI Taxonomy" id="1260050"/>
    <lineage>
        <taxon>Eukaryota</taxon>
        <taxon>Fungi</taxon>
        <taxon>Dikarya</taxon>
        <taxon>Ascomycota</taxon>
        <taxon>Pezizomycotina</taxon>
        <taxon>Sordariomycetes</taxon>
        <taxon>Sordariomycetidae</taxon>
        <taxon>Ophiostomatales</taxon>
        <taxon>Ophiostomataceae</taxon>
        <taxon>Sporothrix</taxon>
    </lineage>
</organism>
<protein>
    <submittedName>
        <fullName evidence="2">Uncharacterized protein</fullName>
    </submittedName>
</protein>
<feature type="compositionally biased region" description="Low complexity" evidence="1">
    <location>
        <begin position="567"/>
        <end position="580"/>
    </location>
</feature>